<keyword evidence="2" id="KW-1185">Reference proteome</keyword>
<dbReference type="EMBL" id="PDNB01000057">
    <property type="protein sequence ID" value="PGH12489.1"/>
    <property type="molecule type" value="Genomic_DNA"/>
</dbReference>
<sequence length="403" mass="46036">MEMKYDDLAWERSDNLFEGFKKKAASSDVLRGVTKFMAVQRPSAQPLDRAYIVGLGAFNICYRMQFDDGFASLLRFASSAVIFPEEKIEAEVAVMKFIKENTKIPVPKVLSYGMHGPCDLGPYILMEYVHHTSNLTSQLRAPGYKRGDRPFLDPNIAEEKLELLYGKVSNILLELSKHSFDKIGCLSNGPYELSVKRRPLTMNMNELVQLGNFPRSQLPLSPFTSASAYLESLAATSFKHLSTQRNDAVESPEDCRRKYIARKILLKLNSGLSDRDMSNSGQSKLYCDDLRPTNILIDKNMDIVAVIDWEFTYAAPAEFIYSPPWWLLLEAPEDWRWEDIAIREGSLLEAQRLSMRMRESWDSGAFWINYGLRKSWAFDIVWPFIDRRIFGGNKSLEGSSHSS</sequence>
<reference evidence="1 2" key="1">
    <citation type="submission" date="2017-10" db="EMBL/GenBank/DDBJ databases">
        <title>Comparative genomics in systemic dimorphic fungi from Ajellomycetaceae.</title>
        <authorList>
            <person name="Munoz J.F."/>
            <person name="Mcewen J.G."/>
            <person name="Clay O.K."/>
            <person name="Cuomo C.A."/>
        </authorList>
    </citation>
    <scope>NUCLEOTIDE SEQUENCE [LARGE SCALE GENOMIC DNA]</scope>
    <source>
        <strain evidence="1 2">UAMH5409</strain>
    </source>
</reference>
<dbReference type="InterPro" id="IPR051678">
    <property type="entry name" value="AGP_Transferase"/>
</dbReference>
<dbReference type="InterPro" id="IPR011009">
    <property type="entry name" value="Kinase-like_dom_sf"/>
</dbReference>
<evidence type="ECO:0000313" key="2">
    <source>
        <dbReference type="Proteomes" id="UP000223968"/>
    </source>
</evidence>
<protein>
    <submittedName>
        <fullName evidence="1">Uncharacterized protein</fullName>
    </submittedName>
</protein>
<name>A0A2B7XU50_9EURO</name>
<proteinExistence type="predicted"/>
<evidence type="ECO:0000313" key="1">
    <source>
        <dbReference type="EMBL" id="PGH12489.1"/>
    </source>
</evidence>
<accession>A0A2B7XU50</accession>
<dbReference type="AlphaFoldDB" id="A0A2B7XU50"/>
<organism evidence="1 2">
    <name type="scientific">Helicocarpus griseus UAMH5409</name>
    <dbReference type="NCBI Taxonomy" id="1447875"/>
    <lineage>
        <taxon>Eukaryota</taxon>
        <taxon>Fungi</taxon>
        <taxon>Dikarya</taxon>
        <taxon>Ascomycota</taxon>
        <taxon>Pezizomycotina</taxon>
        <taxon>Eurotiomycetes</taxon>
        <taxon>Eurotiomycetidae</taxon>
        <taxon>Onygenales</taxon>
        <taxon>Ajellomycetaceae</taxon>
        <taxon>Helicocarpus</taxon>
    </lineage>
</organism>
<dbReference type="SUPFAM" id="SSF56112">
    <property type="entry name" value="Protein kinase-like (PK-like)"/>
    <property type="match status" value="1"/>
</dbReference>
<dbReference type="PANTHER" id="PTHR21310:SF37">
    <property type="entry name" value="AMINOGLYCOSIDE PHOSPHOTRANSFERASE DOMAIN-CONTAINING PROTEIN"/>
    <property type="match status" value="1"/>
</dbReference>
<dbReference type="PANTHER" id="PTHR21310">
    <property type="entry name" value="AMINOGLYCOSIDE PHOSPHOTRANSFERASE-RELATED-RELATED"/>
    <property type="match status" value="1"/>
</dbReference>
<dbReference type="Proteomes" id="UP000223968">
    <property type="component" value="Unassembled WGS sequence"/>
</dbReference>
<gene>
    <name evidence="1" type="ORF">AJ79_04233</name>
</gene>
<dbReference type="OrthoDB" id="4177811at2759"/>
<comment type="caution">
    <text evidence="1">The sequence shown here is derived from an EMBL/GenBank/DDBJ whole genome shotgun (WGS) entry which is preliminary data.</text>
</comment>